<comment type="function">
    <text evidence="1">Catalyzes the conversion of dihydroorotate to orotate with NAD(+) as electron acceptor.</text>
</comment>
<evidence type="ECO:0000256" key="12">
    <source>
        <dbReference type="HAMAP-Rule" id="MF_00224"/>
    </source>
</evidence>
<accession>A0A926CZ50</accession>
<dbReference type="Gene3D" id="3.20.20.70">
    <property type="entry name" value="Aldolase class I"/>
    <property type="match status" value="1"/>
</dbReference>
<dbReference type="InterPro" id="IPR049622">
    <property type="entry name" value="Dihydroorotate_DH_I"/>
</dbReference>
<dbReference type="InterPro" id="IPR005720">
    <property type="entry name" value="Dihydroorotate_DH_cat"/>
</dbReference>
<evidence type="ECO:0000256" key="4">
    <source>
        <dbReference type="ARBA" id="ARBA00008008"/>
    </source>
</evidence>
<dbReference type="PROSITE" id="PS00912">
    <property type="entry name" value="DHODEHASE_2"/>
    <property type="match status" value="1"/>
</dbReference>
<feature type="domain" description="Dihydroorotate dehydrogenase catalytic" evidence="13">
    <location>
        <begin position="6"/>
        <end position="287"/>
    </location>
</feature>
<evidence type="ECO:0000259" key="13">
    <source>
        <dbReference type="Pfam" id="PF01180"/>
    </source>
</evidence>
<evidence type="ECO:0000256" key="8">
    <source>
        <dbReference type="ARBA" id="ARBA00022975"/>
    </source>
</evidence>
<dbReference type="InterPro" id="IPR012135">
    <property type="entry name" value="Dihydroorotate_DH_1_2"/>
</dbReference>
<comment type="catalytic activity">
    <reaction evidence="12">
        <text>(S)-dihydroorotate + A = orotate + AH2</text>
        <dbReference type="Rhea" id="RHEA:18073"/>
        <dbReference type="ChEBI" id="CHEBI:13193"/>
        <dbReference type="ChEBI" id="CHEBI:17499"/>
        <dbReference type="ChEBI" id="CHEBI:30839"/>
        <dbReference type="ChEBI" id="CHEBI:30864"/>
    </reaction>
</comment>
<keyword evidence="9 12" id="KW-0560">Oxidoreductase</keyword>
<feature type="binding site" evidence="12">
    <location>
        <position position="128"/>
    </location>
    <ligand>
        <name>FMN</name>
        <dbReference type="ChEBI" id="CHEBI:58210"/>
    </ligand>
</feature>
<dbReference type="InterPro" id="IPR033888">
    <property type="entry name" value="DHOD_1B"/>
</dbReference>
<keyword evidence="6 12" id="KW-0285">Flavoprotein</keyword>
<evidence type="ECO:0000256" key="7">
    <source>
        <dbReference type="ARBA" id="ARBA00022643"/>
    </source>
</evidence>
<feature type="binding site" evidence="12">
    <location>
        <position position="218"/>
    </location>
    <ligand>
        <name>FMN</name>
        <dbReference type="ChEBI" id="CHEBI:58210"/>
    </ligand>
</feature>
<dbReference type="InterPro" id="IPR050074">
    <property type="entry name" value="DHO_dehydrogenase"/>
</dbReference>
<name>A0A926CZ50_9FIRM</name>
<keyword evidence="5 12" id="KW-0963">Cytoplasm</keyword>
<dbReference type="GO" id="GO:0005737">
    <property type="term" value="C:cytoplasm"/>
    <property type="evidence" value="ECO:0007669"/>
    <property type="project" value="UniProtKB-SubCell"/>
</dbReference>
<keyword evidence="15" id="KW-1185">Reference proteome</keyword>
<dbReference type="PANTHER" id="PTHR48109:SF1">
    <property type="entry name" value="DIHYDROOROTATE DEHYDROGENASE (FUMARATE)"/>
    <property type="match status" value="1"/>
</dbReference>
<dbReference type="PANTHER" id="PTHR48109">
    <property type="entry name" value="DIHYDROOROTATE DEHYDROGENASE (QUINONE), MITOCHONDRIAL-RELATED"/>
    <property type="match status" value="1"/>
</dbReference>
<comment type="similarity">
    <text evidence="4 12">Belongs to the dihydroorotate dehydrogenase family. Type 1 subfamily.</text>
</comment>
<feature type="binding site" evidence="12">
    <location>
        <position position="23"/>
    </location>
    <ligand>
        <name>FMN</name>
        <dbReference type="ChEBI" id="CHEBI:58210"/>
    </ligand>
</feature>
<feature type="binding site" evidence="12">
    <location>
        <begin position="193"/>
        <end position="194"/>
    </location>
    <ligand>
        <name>substrate</name>
    </ligand>
</feature>
<keyword evidence="8 12" id="KW-0665">Pyrimidine biosynthesis</keyword>
<feature type="binding site" evidence="12">
    <location>
        <position position="101"/>
    </location>
    <ligand>
        <name>FMN</name>
        <dbReference type="ChEBI" id="CHEBI:58210"/>
    </ligand>
</feature>
<feature type="binding site" evidence="12">
    <location>
        <begin position="244"/>
        <end position="245"/>
    </location>
    <ligand>
        <name>FMN</name>
        <dbReference type="ChEBI" id="CHEBI:58210"/>
    </ligand>
</feature>
<dbReference type="AlphaFoldDB" id="A0A926CZ50"/>
<evidence type="ECO:0000256" key="2">
    <source>
        <dbReference type="ARBA" id="ARBA00004496"/>
    </source>
</evidence>
<protein>
    <recommendedName>
        <fullName evidence="12">Dihydroorotate dehydrogenase</fullName>
        <shortName evidence="12">DHOD</shortName>
        <shortName evidence="12">DHODase</shortName>
        <shortName evidence="12">DHOdehase</shortName>
        <ecNumber evidence="12">1.3.-.-</ecNumber>
    </recommendedName>
</protein>
<dbReference type="EC" id="1.3.-.-" evidence="12"/>
<keyword evidence="10" id="KW-0520">NAD</keyword>
<dbReference type="Proteomes" id="UP000654279">
    <property type="component" value="Unassembled WGS sequence"/>
</dbReference>
<feature type="binding site" evidence="12">
    <location>
        <position position="192"/>
    </location>
    <ligand>
        <name>FMN</name>
        <dbReference type="ChEBI" id="CHEBI:58210"/>
    </ligand>
</feature>
<reference evidence="14" key="1">
    <citation type="submission" date="2020-08" db="EMBL/GenBank/DDBJ databases">
        <title>Genome public.</title>
        <authorList>
            <person name="Liu C."/>
            <person name="Sun Q."/>
        </authorList>
    </citation>
    <scope>NUCLEOTIDE SEQUENCE</scope>
    <source>
        <strain evidence="14">NSJ-44</strain>
    </source>
</reference>
<comment type="caution">
    <text evidence="14">The sequence shown here is derived from an EMBL/GenBank/DDBJ whole genome shotgun (WGS) entry which is preliminary data.</text>
</comment>
<dbReference type="FunFam" id="3.20.20.70:FF:000027">
    <property type="entry name" value="Dihydropyrimidine dehydrogenase [NADP(+)]"/>
    <property type="match status" value="1"/>
</dbReference>
<gene>
    <name evidence="12" type="primary">pyrD</name>
    <name evidence="14" type="ORF">H8699_04900</name>
</gene>
<comment type="pathway">
    <text evidence="3">Pyrimidine metabolism; UMP biosynthesis via de novo pathway; orotate from (S)-dihydroorotate (NAD(+) route): step 1/1.</text>
</comment>
<dbReference type="InterPro" id="IPR024920">
    <property type="entry name" value="Dihydroorotate_DH_1"/>
</dbReference>
<feature type="binding site" evidence="12">
    <location>
        <position position="166"/>
    </location>
    <ligand>
        <name>FMN</name>
        <dbReference type="ChEBI" id="CHEBI:58210"/>
    </ligand>
</feature>
<dbReference type="PIRSF" id="PIRSF000164">
    <property type="entry name" value="DHO_oxidase"/>
    <property type="match status" value="1"/>
</dbReference>
<comment type="cofactor">
    <cofactor evidence="12">
        <name>FMN</name>
        <dbReference type="ChEBI" id="CHEBI:58210"/>
    </cofactor>
    <text evidence="12">Binds 1 FMN per subunit.</text>
</comment>
<dbReference type="GO" id="GO:0006207">
    <property type="term" value="P:'de novo' pyrimidine nucleobase biosynthetic process"/>
    <property type="evidence" value="ECO:0007669"/>
    <property type="project" value="InterPro"/>
</dbReference>
<dbReference type="CDD" id="cd04740">
    <property type="entry name" value="DHOD_1B_like"/>
    <property type="match status" value="1"/>
</dbReference>
<organism evidence="14 15">
    <name type="scientific">Luoshenia tenuis</name>
    <dbReference type="NCBI Taxonomy" id="2763654"/>
    <lineage>
        <taxon>Bacteria</taxon>
        <taxon>Bacillati</taxon>
        <taxon>Bacillota</taxon>
        <taxon>Clostridia</taxon>
        <taxon>Christensenellales</taxon>
        <taxon>Christensenellaceae</taxon>
        <taxon>Luoshenia</taxon>
    </lineage>
</organism>
<dbReference type="InterPro" id="IPR001295">
    <property type="entry name" value="Dihydroorotate_DH_CS"/>
</dbReference>
<dbReference type="NCBIfam" id="TIGR01037">
    <property type="entry name" value="pyrD_sub1_fam"/>
    <property type="match status" value="1"/>
</dbReference>
<dbReference type="GO" id="GO:0044205">
    <property type="term" value="P:'de novo' UMP biosynthetic process"/>
    <property type="evidence" value="ECO:0007669"/>
    <property type="project" value="UniProtKB-UniRule"/>
</dbReference>
<dbReference type="NCBIfam" id="NF005574">
    <property type="entry name" value="PRK07259.1"/>
    <property type="match status" value="1"/>
</dbReference>
<feature type="binding site" evidence="12">
    <location>
        <position position="128"/>
    </location>
    <ligand>
        <name>substrate</name>
    </ligand>
</feature>
<feature type="binding site" evidence="12">
    <location>
        <begin position="71"/>
        <end position="75"/>
    </location>
    <ligand>
        <name>substrate</name>
    </ligand>
</feature>
<dbReference type="SUPFAM" id="SSF51395">
    <property type="entry name" value="FMN-linked oxidoreductases"/>
    <property type="match status" value="1"/>
</dbReference>
<dbReference type="InterPro" id="IPR013785">
    <property type="entry name" value="Aldolase_TIM"/>
</dbReference>
<evidence type="ECO:0000256" key="11">
    <source>
        <dbReference type="ARBA" id="ARBA00048996"/>
    </source>
</evidence>
<evidence type="ECO:0000256" key="5">
    <source>
        <dbReference type="ARBA" id="ARBA00022490"/>
    </source>
</evidence>
<evidence type="ECO:0000256" key="9">
    <source>
        <dbReference type="ARBA" id="ARBA00023002"/>
    </source>
</evidence>
<dbReference type="GO" id="GO:0004589">
    <property type="term" value="F:dihydroorotate dehydrogenase (NAD+) activity"/>
    <property type="evidence" value="ECO:0007669"/>
    <property type="project" value="UniProtKB-EC"/>
</dbReference>
<feature type="binding site" evidence="12">
    <location>
        <begin position="47"/>
        <end position="48"/>
    </location>
    <ligand>
        <name>FMN</name>
        <dbReference type="ChEBI" id="CHEBI:58210"/>
    </ligand>
</feature>
<evidence type="ECO:0000256" key="3">
    <source>
        <dbReference type="ARBA" id="ARBA00004715"/>
    </source>
</evidence>
<feature type="active site" description="Nucleophile" evidence="12">
    <location>
        <position position="131"/>
    </location>
</feature>
<feature type="binding site" evidence="12">
    <location>
        <begin position="266"/>
        <end position="267"/>
    </location>
    <ligand>
        <name>FMN</name>
        <dbReference type="ChEBI" id="CHEBI:58210"/>
    </ligand>
</feature>
<evidence type="ECO:0000313" key="15">
    <source>
        <dbReference type="Proteomes" id="UP000654279"/>
    </source>
</evidence>
<evidence type="ECO:0000256" key="1">
    <source>
        <dbReference type="ARBA" id="ARBA00003616"/>
    </source>
</evidence>
<dbReference type="Pfam" id="PF01180">
    <property type="entry name" value="DHO_dh"/>
    <property type="match status" value="1"/>
</dbReference>
<feature type="binding site" evidence="12">
    <location>
        <position position="47"/>
    </location>
    <ligand>
        <name>substrate</name>
    </ligand>
</feature>
<evidence type="ECO:0000313" key="14">
    <source>
        <dbReference type="EMBL" id="MBC8528773.1"/>
    </source>
</evidence>
<evidence type="ECO:0000256" key="6">
    <source>
        <dbReference type="ARBA" id="ARBA00022630"/>
    </source>
</evidence>
<dbReference type="EMBL" id="JACRSO010000002">
    <property type="protein sequence ID" value="MBC8528773.1"/>
    <property type="molecule type" value="Genomic_DNA"/>
</dbReference>
<comment type="subcellular location">
    <subcellularLocation>
        <location evidence="2 12">Cytoplasm</location>
    </subcellularLocation>
</comment>
<dbReference type="HAMAP" id="MF_00224">
    <property type="entry name" value="DHO_dh_type1"/>
    <property type="match status" value="1"/>
</dbReference>
<proteinExistence type="inferred from homology"/>
<dbReference type="RefSeq" id="WP_249284742.1">
    <property type="nucleotide sequence ID" value="NZ_JACRSO010000002.1"/>
</dbReference>
<evidence type="ECO:0000256" key="10">
    <source>
        <dbReference type="ARBA" id="ARBA00023027"/>
    </source>
</evidence>
<comment type="catalytic activity">
    <reaction evidence="11">
        <text>(S)-dihydroorotate + NAD(+) = orotate + NADH + H(+)</text>
        <dbReference type="Rhea" id="RHEA:13513"/>
        <dbReference type="ChEBI" id="CHEBI:15378"/>
        <dbReference type="ChEBI" id="CHEBI:30839"/>
        <dbReference type="ChEBI" id="CHEBI:30864"/>
        <dbReference type="ChEBI" id="CHEBI:57540"/>
        <dbReference type="ChEBI" id="CHEBI:57945"/>
        <dbReference type="EC" id="1.3.1.14"/>
    </reaction>
</comment>
<sequence length="304" mass="32294">MSKPNLNVEVCGVKFKNPLIAASGTYGFGREFNKLYDIATLGGISVKGLTLKPRLGNPPSRIAETPMGMLNSVGLQNPGVDAFIAEELPWLRQRDLAVIANIAGSTVDDYCQMAEKFQNQPVEMLELNISCPNVKEGGVAFGTRPESILEITRQVKRHAMQPLMVKLSPNVADIGEAALAAQEGGADAISLINTLTGMAVDVHKRRPILANVTGGLSGPAVKPVALRMVYQASHKVKIPVVGMGGIMTGEDVAAFMLCGASAVMVGTANLADPVACPRILREFEEYLARAKVSRASDLVGKLEV</sequence>
<keyword evidence="7 12" id="KW-0288">FMN</keyword>